<dbReference type="GO" id="GO:0005886">
    <property type="term" value="C:plasma membrane"/>
    <property type="evidence" value="ECO:0007669"/>
    <property type="project" value="UniProtKB-SubCell"/>
</dbReference>
<feature type="transmembrane region" description="Helical" evidence="7">
    <location>
        <begin position="327"/>
        <end position="348"/>
    </location>
</feature>
<feature type="domain" description="Type II secretion system protein GspF" evidence="8">
    <location>
        <begin position="24"/>
        <end position="148"/>
    </location>
</feature>
<dbReference type="AlphaFoldDB" id="A0A1S0Z8H2"/>
<dbReference type="EMBL" id="MLZC01000024">
    <property type="protein sequence ID" value="OHG59484.1"/>
    <property type="molecule type" value="Genomic_DNA"/>
</dbReference>
<sequence>MSPFYLFRRALARRFFTSGYRLRFYRMLSLQMRNGVKLLEALEQISNMYTDFGRRTHGFGYLVDDCRVALTDNSGDNSLEHALANWVPAEEAALISAGMFSGRLPEALSEAEILIDCRRRIRNAVLRMAIYPLGCIAMLGGTLGVIQTQLIPTLAGMSDPDDWTGVLGGLNGLLIFFSEHGLVTGAGLALVLVWIRWSLPNWIRPDRLRRLADRRIAWAVYSDIQGAIFLINMGALLCAEVKTLTALQVIQRFASPWLTVRLDAVMQEVEEGASFGMALRECGYAFPSKEAVNYLSMVDGDGAAQMIARFGQEWLEETVKRVNRRGIAVMLFSMVMLFALIGVVVMAVMEVNSMTQSLGQY</sequence>
<accession>A0A1S0Z8H2</accession>
<proteinExistence type="inferred from homology"/>
<feature type="transmembrane region" description="Helical" evidence="7">
    <location>
        <begin position="128"/>
        <end position="150"/>
    </location>
</feature>
<keyword evidence="5 7" id="KW-1133">Transmembrane helix</keyword>
<evidence type="ECO:0000256" key="1">
    <source>
        <dbReference type="ARBA" id="ARBA00004651"/>
    </source>
</evidence>
<reference evidence="9" key="1">
    <citation type="submission" date="2016-09" db="EMBL/GenBank/DDBJ databases">
        <title>Whole genome sequencing of Salmonella enterica.</title>
        <authorList>
            <person name="Bell R."/>
        </authorList>
    </citation>
    <scope>NUCLEOTIDE SEQUENCE [LARGE SCALE GENOMIC DNA]</scope>
    <source>
        <strain evidence="9">CFSAN044978</strain>
    </source>
</reference>
<protein>
    <submittedName>
        <fullName evidence="9">Pilus assembly protein PilR</fullName>
    </submittedName>
</protein>
<keyword evidence="4 7" id="KW-0812">Transmembrane</keyword>
<keyword evidence="6 7" id="KW-0472">Membrane</keyword>
<evidence type="ECO:0000256" key="5">
    <source>
        <dbReference type="ARBA" id="ARBA00022989"/>
    </source>
</evidence>
<feature type="domain" description="Type II secretion system protein GspF" evidence="8">
    <location>
        <begin position="229"/>
        <end position="349"/>
    </location>
</feature>
<dbReference type="PANTHER" id="PTHR30012">
    <property type="entry name" value="GENERAL SECRETION PATHWAY PROTEIN"/>
    <property type="match status" value="1"/>
</dbReference>
<name>A0A1S0Z8H2_SALET</name>
<evidence type="ECO:0000256" key="2">
    <source>
        <dbReference type="ARBA" id="ARBA00005745"/>
    </source>
</evidence>
<keyword evidence="3" id="KW-1003">Cell membrane</keyword>
<organism evidence="9">
    <name type="scientific">Salmonella enterica subsp. enterica serovar Saintpaul</name>
    <dbReference type="NCBI Taxonomy" id="90105"/>
    <lineage>
        <taxon>Bacteria</taxon>
        <taxon>Pseudomonadati</taxon>
        <taxon>Pseudomonadota</taxon>
        <taxon>Gammaproteobacteria</taxon>
        <taxon>Enterobacterales</taxon>
        <taxon>Enterobacteriaceae</taxon>
        <taxon>Salmonella</taxon>
    </lineage>
</organism>
<evidence type="ECO:0000256" key="3">
    <source>
        <dbReference type="ARBA" id="ARBA00022475"/>
    </source>
</evidence>
<dbReference type="Gene3D" id="1.20.81.30">
    <property type="entry name" value="Type II secretion system (T2SS), domain F"/>
    <property type="match status" value="2"/>
</dbReference>
<gene>
    <name evidence="9" type="ORF">A7T00_29085</name>
</gene>
<dbReference type="InterPro" id="IPR018076">
    <property type="entry name" value="T2SS_GspF_dom"/>
</dbReference>
<comment type="caution">
    <text evidence="9">The sequence shown here is derived from an EMBL/GenBank/DDBJ whole genome shotgun (WGS) entry which is preliminary data.</text>
</comment>
<dbReference type="RefSeq" id="WP_000074467.1">
    <property type="nucleotide sequence ID" value="NZ_QWDP01000009.1"/>
</dbReference>
<evidence type="ECO:0000313" key="9">
    <source>
        <dbReference type="EMBL" id="OHG59484.1"/>
    </source>
</evidence>
<comment type="similarity">
    <text evidence="2">Belongs to the GSP F family.</text>
</comment>
<evidence type="ECO:0000256" key="4">
    <source>
        <dbReference type="ARBA" id="ARBA00022692"/>
    </source>
</evidence>
<dbReference type="InterPro" id="IPR042094">
    <property type="entry name" value="T2SS_GspF_sf"/>
</dbReference>
<feature type="transmembrane region" description="Helical" evidence="7">
    <location>
        <begin position="170"/>
        <end position="195"/>
    </location>
</feature>
<evidence type="ECO:0000259" key="8">
    <source>
        <dbReference type="Pfam" id="PF00482"/>
    </source>
</evidence>
<dbReference type="Pfam" id="PF00482">
    <property type="entry name" value="T2SSF"/>
    <property type="match status" value="2"/>
</dbReference>
<comment type="subcellular location">
    <subcellularLocation>
        <location evidence="1">Cell membrane</location>
        <topology evidence="1">Multi-pass membrane protein</topology>
    </subcellularLocation>
</comment>
<evidence type="ECO:0000256" key="6">
    <source>
        <dbReference type="ARBA" id="ARBA00023136"/>
    </source>
</evidence>
<dbReference type="PANTHER" id="PTHR30012:SF0">
    <property type="entry name" value="TYPE II SECRETION SYSTEM PROTEIN F-RELATED"/>
    <property type="match status" value="1"/>
</dbReference>
<evidence type="ECO:0000256" key="7">
    <source>
        <dbReference type="SAM" id="Phobius"/>
    </source>
</evidence>
<dbReference type="InterPro" id="IPR003004">
    <property type="entry name" value="GspF/PilC"/>
</dbReference>